<feature type="domain" description="GHMP kinase N-terminal" evidence="8">
    <location>
        <begin position="160"/>
        <end position="223"/>
    </location>
</feature>
<evidence type="ECO:0000313" key="10">
    <source>
        <dbReference type="EMBL" id="CAE7209126.1"/>
    </source>
</evidence>
<dbReference type="InterPro" id="IPR006204">
    <property type="entry name" value="GHMP_kinase_N_dom"/>
</dbReference>
<evidence type="ECO:0000259" key="8">
    <source>
        <dbReference type="Pfam" id="PF00288"/>
    </source>
</evidence>
<comment type="caution">
    <text evidence="10">The sequence shown here is derived from an EMBL/GenBank/DDBJ whole genome shotgun (WGS) entry which is preliminary data.</text>
</comment>
<dbReference type="AlphaFoldDB" id="A0A812JL58"/>
<dbReference type="PANTHER" id="PTHR43527">
    <property type="entry name" value="4-DIPHOSPHOCYTIDYL-2-C-METHYL-D-ERYTHRITOL KINASE, CHLOROPLASTIC"/>
    <property type="match status" value="1"/>
</dbReference>
<reference evidence="10" key="1">
    <citation type="submission" date="2021-02" db="EMBL/GenBank/DDBJ databases">
        <authorList>
            <person name="Dougan E. K."/>
            <person name="Rhodes N."/>
            <person name="Thang M."/>
            <person name="Chan C."/>
        </authorList>
    </citation>
    <scope>NUCLEOTIDE SEQUENCE</scope>
</reference>
<dbReference type="InterPro" id="IPR004424">
    <property type="entry name" value="IspE"/>
</dbReference>
<evidence type="ECO:0000256" key="5">
    <source>
        <dbReference type="ARBA" id="ARBA00022777"/>
    </source>
</evidence>
<proteinExistence type="inferred from homology"/>
<evidence type="ECO:0000256" key="2">
    <source>
        <dbReference type="ARBA" id="ARBA00012052"/>
    </source>
</evidence>
<evidence type="ECO:0000256" key="3">
    <source>
        <dbReference type="ARBA" id="ARBA00022679"/>
    </source>
</evidence>
<evidence type="ECO:0000256" key="6">
    <source>
        <dbReference type="ARBA" id="ARBA00022840"/>
    </source>
</evidence>
<dbReference type="InterPro" id="IPR014721">
    <property type="entry name" value="Ribsml_uS5_D2-typ_fold_subgr"/>
</dbReference>
<name>A0A812JL58_SYMPI</name>
<dbReference type="SUPFAM" id="SSF54211">
    <property type="entry name" value="Ribosomal protein S5 domain 2-like"/>
    <property type="match status" value="1"/>
</dbReference>
<dbReference type="Pfam" id="PF08544">
    <property type="entry name" value="GHMP_kinases_C"/>
    <property type="match status" value="1"/>
</dbReference>
<keyword evidence="6" id="KW-0067">ATP-binding</keyword>
<dbReference type="GO" id="GO:0005524">
    <property type="term" value="F:ATP binding"/>
    <property type="evidence" value="ECO:0007669"/>
    <property type="project" value="UniProtKB-KW"/>
</dbReference>
<gene>
    <name evidence="10" type="primary">ISPE</name>
    <name evidence="10" type="ORF">SPIL2461_LOCUS2179</name>
</gene>
<sequence length="396" mass="42565">MGRVGKLTCLAVTCVVALATFYVSKEAFTVLAPRSSPPTWGPTVYPDAEKLQSRGNPFASGAAAVFLGTIAVRAAQQNAKEGSTACAADISGGSLELFSPAKVNLFLRIIRRRPDGYHDLASLFHTVAFGDKLVLEVLPEDAEQDQLECNLPGVPTDDSNLVIRALKLFREKSGVQRYFSVKLEKEIPAQAGMGGGSSNAAAAFFGANKLCGSPATPQDLIDWTDDPVIGSDATFFLSEGTAYCTGRGEIITPVEQLPIKDGLSVYLVKPNWGLSTGKVFQAMDLSALSTADPEELLQTFKDKGTSHSSWVNDLEKPAFKVSPELCELKDFLAGEWDFEAVLMSGSGSTIFCLGDPKGGAEAFEAATKKDFDIEGIWRTEFMRRASPTEWYTKASS</sequence>
<keyword evidence="11" id="KW-1185">Reference proteome</keyword>
<dbReference type="SUPFAM" id="SSF55060">
    <property type="entry name" value="GHMP Kinase, C-terminal domain"/>
    <property type="match status" value="1"/>
</dbReference>
<organism evidence="10 11">
    <name type="scientific">Symbiodinium pilosum</name>
    <name type="common">Dinoflagellate</name>
    <dbReference type="NCBI Taxonomy" id="2952"/>
    <lineage>
        <taxon>Eukaryota</taxon>
        <taxon>Sar</taxon>
        <taxon>Alveolata</taxon>
        <taxon>Dinophyceae</taxon>
        <taxon>Suessiales</taxon>
        <taxon>Symbiodiniaceae</taxon>
        <taxon>Symbiodinium</taxon>
    </lineage>
</organism>
<evidence type="ECO:0000256" key="1">
    <source>
        <dbReference type="ARBA" id="ARBA00009684"/>
    </source>
</evidence>
<dbReference type="NCBIfam" id="TIGR00154">
    <property type="entry name" value="ispE"/>
    <property type="match status" value="1"/>
</dbReference>
<dbReference type="InterPro" id="IPR020568">
    <property type="entry name" value="Ribosomal_Su5_D2-typ_SF"/>
</dbReference>
<dbReference type="InterPro" id="IPR036554">
    <property type="entry name" value="GHMP_kinase_C_sf"/>
</dbReference>
<keyword evidence="4" id="KW-0547">Nucleotide-binding</keyword>
<dbReference type="Gene3D" id="3.30.70.890">
    <property type="entry name" value="GHMP kinase, C-terminal domain"/>
    <property type="match status" value="1"/>
</dbReference>
<evidence type="ECO:0000256" key="7">
    <source>
        <dbReference type="ARBA" id="ARBA00032554"/>
    </source>
</evidence>
<dbReference type="InterPro" id="IPR013750">
    <property type="entry name" value="GHMP_kinase_C_dom"/>
</dbReference>
<evidence type="ECO:0000313" key="11">
    <source>
        <dbReference type="Proteomes" id="UP000649617"/>
    </source>
</evidence>
<dbReference type="PANTHER" id="PTHR43527:SF2">
    <property type="entry name" value="4-DIPHOSPHOCYTIDYL-2-C-METHYL-D-ERYTHRITOL KINASE, CHLOROPLASTIC"/>
    <property type="match status" value="1"/>
</dbReference>
<comment type="similarity">
    <text evidence="1">Belongs to the GHMP kinase family. IspE subfamily.</text>
</comment>
<dbReference type="Pfam" id="PF00288">
    <property type="entry name" value="GHMP_kinases_N"/>
    <property type="match status" value="1"/>
</dbReference>
<dbReference type="Proteomes" id="UP000649617">
    <property type="component" value="Unassembled WGS sequence"/>
</dbReference>
<evidence type="ECO:0000256" key="4">
    <source>
        <dbReference type="ARBA" id="ARBA00022741"/>
    </source>
</evidence>
<protein>
    <recommendedName>
        <fullName evidence="2">4-(cytidine 5'-diphospho)-2-C-methyl-D-erythritol kinase</fullName>
        <ecNumber evidence="2">2.7.1.148</ecNumber>
    </recommendedName>
    <alternativeName>
        <fullName evidence="7">4-(cytidine-5'-diphospho)-2-C-methyl-D-erythritol kinase</fullName>
    </alternativeName>
</protein>
<dbReference type="GO" id="GO:0050515">
    <property type="term" value="F:4-(cytidine 5'-diphospho)-2-C-methyl-D-erythritol kinase activity"/>
    <property type="evidence" value="ECO:0007669"/>
    <property type="project" value="UniProtKB-EC"/>
</dbReference>
<keyword evidence="3" id="KW-0808">Transferase</keyword>
<evidence type="ECO:0000259" key="9">
    <source>
        <dbReference type="Pfam" id="PF08544"/>
    </source>
</evidence>
<dbReference type="GO" id="GO:0016114">
    <property type="term" value="P:terpenoid biosynthetic process"/>
    <property type="evidence" value="ECO:0007669"/>
    <property type="project" value="InterPro"/>
</dbReference>
<dbReference type="HAMAP" id="MF_00061">
    <property type="entry name" value="IspE"/>
    <property type="match status" value="1"/>
</dbReference>
<feature type="domain" description="GHMP kinase C-terminal" evidence="9">
    <location>
        <begin position="307"/>
        <end position="368"/>
    </location>
</feature>
<keyword evidence="5" id="KW-0418">Kinase</keyword>
<dbReference type="OrthoDB" id="3191556at2759"/>
<accession>A0A812JL58</accession>
<dbReference type="Gene3D" id="3.30.230.10">
    <property type="match status" value="1"/>
</dbReference>
<dbReference type="EMBL" id="CAJNIZ010002314">
    <property type="protein sequence ID" value="CAE7209126.1"/>
    <property type="molecule type" value="Genomic_DNA"/>
</dbReference>
<dbReference type="EC" id="2.7.1.148" evidence="2"/>